<evidence type="ECO:0000313" key="1">
    <source>
        <dbReference type="EMBL" id="CAL1380702.1"/>
    </source>
</evidence>
<protein>
    <recommendedName>
        <fullName evidence="3">DUF241 domain protein</fullName>
    </recommendedName>
</protein>
<reference evidence="1 2" key="1">
    <citation type="submission" date="2024-04" db="EMBL/GenBank/DDBJ databases">
        <authorList>
            <person name="Fracassetti M."/>
        </authorList>
    </citation>
    <scope>NUCLEOTIDE SEQUENCE [LARGE SCALE GENOMIC DNA]</scope>
</reference>
<dbReference type="AlphaFoldDB" id="A0AAV2E4E1"/>
<dbReference type="EMBL" id="OZ034817">
    <property type="protein sequence ID" value="CAL1380702.1"/>
    <property type="molecule type" value="Genomic_DNA"/>
</dbReference>
<accession>A0AAV2E4E1</accession>
<dbReference type="InterPro" id="IPR004320">
    <property type="entry name" value="BPS1_pln"/>
</dbReference>
<dbReference type="GO" id="GO:0048364">
    <property type="term" value="P:root development"/>
    <property type="evidence" value="ECO:0007669"/>
    <property type="project" value="InterPro"/>
</dbReference>
<name>A0AAV2E4E1_9ROSI</name>
<dbReference type="PANTHER" id="PTHR33070:SF115">
    <property type="entry name" value="T23E18.15"/>
    <property type="match status" value="1"/>
</dbReference>
<evidence type="ECO:0008006" key="3">
    <source>
        <dbReference type="Google" id="ProtNLM"/>
    </source>
</evidence>
<dbReference type="Proteomes" id="UP001497516">
    <property type="component" value="Chromosome 4"/>
</dbReference>
<gene>
    <name evidence="1" type="ORF">LTRI10_LOCUS22130</name>
</gene>
<sequence length="281" mass="31499">MASCHVRSVSLPSQASHPLAFSIIQQQLNKLKANPRPGGFIGHNIITLESLSHCIDDLLLTQLSEHHISHEPATRFAVENLLDASIKLLDMCSLVRDVLSRMKQSMQDFESSLRRRRSDSCLSNQVDSYLVCRKGLSHLASKNMKIVEKRRGTMSSEKCSNMAGDLVSLLWEVEEICVAEFKTLLCFVSAPRKQHSSMVSKLMHSKKGVERGEISETIVEKIDAEMYAIKSSKFANAEQIHGLLRGLKGFGSRLEEAEVGLEGLFRRLLRIRVLLLNILSN</sequence>
<keyword evidence="2" id="KW-1185">Reference proteome</keyword>
<dbReference type="Pfam" id="PF03087">
    <property type="entry name" value="BPS1"/>
    <property type="match status" value="1"/>
</dbReference>
<dbReference type="GO" id="GO:0048367">
    <property type="term" value="P:shoot system development"/>
    <property type="evidence" value="ECO:0007669"/>
    <property type="project" value="InterPro"/>
</dbReference>
<evidence type="ECO:0000313" key="2">
    <source>
        <dbReference type="Proteomes" id="UP001497516"/>
    </source>
</evidence>
<proteinExistence type="predicted"/>
<organism evidence="1 2">
    <name type="scientific">Linum trigynum</name>
    <dbReference type="NCBI Taxonomy" id="586398"/>
    <lineage>
        <taxon>Eukaryota</taxon>
        <taxon>Viridiplantae</taxon>
        <taxon>Streptophyta</taxon>
        <taxon>Embryophyta</taxon>
        <taxon>Tracheophyta</taxon>
        <taxon>Spermatophyta</taxon>
        <taxon>Magnoliopsida</taxon>
        <taxon>eudicotyledons</taxon>
        <taxon>Gunneridae</taxon>
        <taxon>Pentapetalae</taxon>
        <taxon>rosids</taxon>
        <taxon>fabids</taxon>
        <taxon>Malpighiales</taxon>
        <taxon>Linaceae</taxon>
        <taxon>Linum</taxon>
    </lineage>
</organism>
<dbReference type="PANTHER" id="PTHR33070">
    <property type="entry name" value="OS06G0725500 PROTEIN"/>
    <property type="match status" value="1"/>
</dbReference>